<accession>A0ABY5MGJ6</accession>
<dbReference type="GO" id="GO:0106435">
    <property type="term" value="F:carboxylesterase activity"/>
    <property type="evidence" value="ECO:0007669"/>
    <property type="project" value="UniProtKB-EC"/>
</dbReference>
<dbReference type="InterPro" id="IPR049492">
    <property type="entry name" value="BD-FAE-like_dom"/>
</dbReference>
<dbReference type="EC" id="3.1.1.1" evidence="5"/>
<dbReference type="SUPFAM" id="SSF53474">
    <property type="entry name" value="alpha/beta-Hydrolases"/>
    <property type="match status" value="1"/>
</dbReference>
<keyword evidence="2 5" id="KW-0378">Hydrolase</keyword>
<protein>
    <submittedName>
        <fullName evidence="5">Carboxylesterase NlhH</fullName>
        <ecNumber evidence="5">3.1.1.1</ecNumber>
    </submittedName>
</protein>
<dbReference type="InterPro" id="IPR033140">
    <property type="entry name" value="Lipase_GDXG_put_SER_AS"/>
</dbReference>
<dbReference type="InterPro" id="IPR050300">
    <property type="entry name" value="GDXG_lipolytic_enzyme"/>
</dbReference>
<comment type="similarity">
    <text evidence="1">Belongs to the 'GDXG' lipolytic enzyme family.</text>
</comment>
<dbReference type="InterPro" id="IPR002168">
    <property type="entry name" value="Lipase_GDXG_HIS_AS"/>
</dbReference>
<feature type="domain" description="BD-FAE-like" evidence="4">
    <location>
        <begin position="75"/>
        <end position="273"/>
    </location>
</feature>
<dbReference type="PROSITE" id="PS01174">
    <property type="entry name" value="LIPASE_GDXG_SER"/>
    <property type="match status" value="1"/>
</dbReference>
<dbReference type="PANTHER" id="PTHR48081">
    <property type="entry name" value="AB HYDROLASE SUPERFAMILY PROTEIN C4A8.06C"/>
    <property type="match status" value="1"/>
</dbReference>
<dbReference type="Pfam" id="PF20434">
    <property type="entry name" value="BD-FAE"/>
    <property type="match status" value="1"/>
</dbReference>
<evidence type="ECO:0000259" key="4">
    <source>
        <dbReference type="Pfam" id="PF20434"/>
    </source>
</evidence>
<feature type="active site" evidence="3">
    <location>
        <position position="166"/>
    </location>
</feature>
<dbReference type="RefSeq" id="WP_338528328.1">
    <property type="nucleotide sequence ID" value="NZ_CP030941.1"/>
</dbReference>
<dbReference type="Proteomes" id="UP001342418">
    <property type="component" value="Chromosome"/>
</dbReference>
<sequence>MIKRILLWFVAVAAVLVVTTVLAFRLSPWPSVAIIQQIFASGDRASEAALEKHVPGNVVARQDLAYGDGADETFDLYHPKGARGPLPAIVWVHGGGWIAGSKAGVANYLKVLAGRGYTTVGLEYSHGFGVTYPTPVEQVNAALGHLVRNAADLNIDPDRIVLAGDSAGAQIAAQVAIIATDPSYARRIGIAPELEPERLAGTVLFSGAYDIEQANVDGKFGWLVRTVLWAYSGTRNFMADERFLLASVTEHVTGAFPPAFISSGNGDPLAPQAMALARALEERGVEVQALFFPEDYSPSLPHEYQFNLDIAAGREALERMLAFVEAHVQRQQSFPARPAP</sequence>
<name>A0ABY5MGJ6_9HYPH</name>
<keyword evidence="6" id="KW-1185">Reference proteome</keyword>
<dbReference type="PROSITE" id="PS01173">
    <property type="entry name" value="LIPASE_GDXG_HIS"/>
    <property type="match status" value="1"/>
</dbReference>
<dbReference type="InterPro" id="IPR029058">
    <property type="entry name" value="AB_hydrolase_fold"/>
</dbReference>
<evidence type="ECO:0000313" key="6">
    <source>
        <dbReference type="Proteomes" id="UP001342418"/>
    </source>
</evidence>
<evidence type="ECO:0000256" key="3">
    <source>
        <dbReference type="PROSITE-ProRule" id="PRU10038"/>
    </source>
</evidence>
<evidence type="ECO:0000256" key="1">
    <source>
        <dbReference type="ARBA" id="ARBA00010515"/>
    </source>
</evidence>
<gene>
    <name evidence="5" type="primary">nlhH_1</name>
    <name evidence="5" type="ORF">NTH_00291</name>
</gene>
<evidence type="ECO:0000256" key="2">
    <source>
        <dbReference type="ARBA" id="ARBA00022801"/>
    </source>
</evidence>
<organism evidence="5 6">
    <name type="scientific">Nitratireductor thuwali</name>
    <dbReference type="NCBI Taxonomy" id="2267699"/>
    <lineage>
        <taxon>Bacteria</taxon>
        <taxon>Pseudomonadati</taxon>
        <taxon>Pseudomonadota</taxon>
        <taxon>Alphaproteobacteria</taxon>
        <taxon>Hyphomicrobiales</taxon>
        <taxon>Phyllobacteriaceae</taxon>
        <taxon>Nitratireductor</taxon>
    </lineage>
</organism>
<dbReference type="Gene3D" id="3.40.50.1820">
    <property type="entry name" value="alpha/beta hydrolase"/>
    <property type="match status" value="1"/>
</dbReference>
<proteinExistence type="inferred from homology"/>
<dbReference type="EMBL" id="CP030941">
    <property type="protein sequence ID" value="UUP15852.1"/>
    <property type="molecule type" value="Genomic_DNA"/>
</dbReference>
<reference evidence="5 6" key="1">
    <citation type="submission" date="2018-07" db="EMBL/GenBank/DDBJ databases">
        <title>Genome sequence of Nitratireductor thuwali#1536.</title>
        <authorList>
            <person name="Michoud G."/>
            <person name="Merlino G."/>
            <person name="Sefrji F.O."/>
            <person name="Daffonchio D."/>
        </authorList>
    </citation>
    <scope>NUCLEOTIDE SEQUENCE [LARGE SCALE GENOMIC DNA]</scope>
    <source>
        <strain evidence="6">Nit1536</strain>
    </source>
</reference>
<evidence type="ECO:0000313" key="5">
    <source>
        <dbReference type="EMBL" id="UUP15852.1"/>
    </source>
</evidence>